<evidence type="ECO:0000259" key="2">
    <source>
        <dbReference type="Pfam" id="PF01050"/>
    </source>
</evidence>
<comment type="caution">
    <text evidence="3">The sequence shown here is derived from an EMBL/GenBank/DDBJ whole genome shotgun (WGS) entry which is preliminary data.</text>
</comment>
<dbReference type="InterPro" id="IPR011051">
    <property type="entry name" value="RmlC_Cupin_sf"/>
</dbReference>
<dbReference type="PANTHER" id="PTHR46390:SF1">
    <property type="entry name" value="MANNOSE-1-PHOSPHATE GUANYLYLTRANSFERASE"/>
    <property type="match status" value="1"/>
</dbReference>
<reference evidence="3 4" key="1">
    <citation type="journal article" date="2013" name="ISME J.">
        <title>A metabolic model for members of the genus Tetrasphaera involved in enhanced biological phosphorus removal.</title>
        <authorList>
            <person name="Kristiansen R."/>
            <person name="Nguyen H.T.T."/>
            <person name="Saunders A.M."/>
            <person name="Nielsen J.L."/>
            <person name="Wimmer R."/>
            <person name="Le V.Q."/>
            <person name="McIlroy S.J."/>
            <person name="Petrovski S."/>
            <person name="Seviour R.J."/>
            <person name="Calteau A."/>
            <person name="Nielsen K.L."/>
            <person name="Nielsen P.H."/>
        </authorList>
    </citation>
    <scope>NUCLEOTIDE SEQUENCE [LARGE SCALE GENOMIC DNA]</scope>
    <source>
        <strain evidence="3 4">T1-X7</strain>
    </source>
</reference>
<dbReference type="InterPro" id="IPR001538">
    <property type="entry name" value="Man6P_isomerase-2_C"/>
</dbReference>
<name>A0A077M1Z7_9MICO</name>
<evidence type="ECO:0000256" key="1">
    <source>
        <dbReference type="SAM" id="MobiDB-lite"/>
    </source>
</evidence>
<protein>
    <submittedName>
        <fullName evidence="3">Mannose-6-phosphate isomerase</fullName>
    </submittedName>
</protein>
<feature type="region of interest" description="Disordered" evidence="1">
    <location>
        <begin position="1"/>
        <end position="20"/>
    </location>
</feature>
<dbReference type="GO" id="GO:0016853">
    <property type="term" value="F:isomerase activity"/>
    <property type="evidence" value="ECO:0007669"/>
    <property type="project" value="UniProtKB-KW"/>
</dbReference>
<dbReference type="GO" id="GO:0005976">
    <property type="term" value="P:polysaccharide metabolic process"/>
    <property type="evidence" value="ECO:0007669"/>
    <property type="project" value="InterPro"/>
</dbReference>
<gene>
    <name evidence="3" type="ORF">BN12_2660011</name>
</gene>
<dbReference type="STRING" id="1194083.BN12_2660011"/>
<dbReference type="EMBL" id="CAJB01000186">
    <property type="protein sequence ID" value="CCH78244.1"/>
    <property type="molecule type" value="Genomic_DNA"/>
</dbReference>
<dbReference type="InterPro" id="IPR051161">
    <property type="entry name" value="Mannose-6P_isomerase_type2"/>
</dbReference>
<dbReference type="PANTHER" id="PTHR46390">
    <property type="entry name" value="MANNOSE-1-PHOSPHATE GUANYLYLTRANSFERASE"/>
    <property type="match status" value="1"/>
</dbReference>
<dbReference type="SUPFAM" id="SSF51182">
    <property type="entry name" value="RmlC-like cupins"/>
    <property type="match status" value="1"/>
</dbReference>
<proteinExistence type="predicted"/>
<evidence type="ECO:0000313" key="3">
    <source>
        <dbReference type="EMBL" id="CCH78244.1"/>
    </source>
</evidence>
<feature type="compositionally biased region" description="Polar residues" evidence="1">
    <location>
        <begin position="1"/>
        <end position="17"/>
    </location>
</feature>
<dbReference type="AlphaFoldDB" id="A0A077M1Z7"/>
<dbReference type="GO" id="GO:0004475">
    <property type="term" value="F:mannose-1-phosphate guanylyltransferase (GTP) activity"/>
    <property type="evidence" value="ECO:0007669"/>
    <property type="project" value="TreeGrafter"/>
</dbReference>
<accession>A0A077M1Z7</accession>
<dbReference type="InterPro" id="IPR014710">
    <property type="entry name" value="RmlC-like_jellyroll"/>
</dbReference>
<sequence>MRHTCPTMSDNPATASLTAGRADPTDDLFVVERPWGRFEQFVTNEPCTVKIITVQPGHRLSLQTHDRRGEFWRILDGTLRVTVGHDTRTVRSGDSVWIPVRTLHRMESLGDTPVRVLEIAFGDFDEADIVRHDDDYAR</sequence>
<organism evidence="3 4">
    <name type="scientific">Nostocoides japonicum T1-X7</name>
    <dbReference type="NCBI Taxonomy" id="1194083"/>
    <lineage>
        <taxon>Bacteria</taxon>
        <taxon>Bacillati</taxon>
        <taxon>Actinomycetota</taxon>
        <taxon>Actinomycetes</taxon>
        <taxon>Micrococcales</taxon>
        <taxon>Intrasporangiaceae</taxon>
        <taxon>Nostocoides</taxon>
    </lineage>
</organism>
<dbReference type="Pfam" id="PF01050">
    <property type="entry name" value="MannoseP_isomer"/>
    <property type="match status" value="1"/>
</dbReference>
<dbReference type="Gene3D" id="2.60.120.10">
    <property type="entry name" value="Jelly Rolls"/>
    <property type="match status" value="1"/>
</dbReference>
<evidence type="ECO:0000313" key="4">
    <source>
        <dbReference type="Proteomes" id="UP000035721"/>
    </source>
</evidence>
<dbReference type="CDD" id="cd02213">
    <property type="entry name" value="cupin_PMI_typeII_C"/>
    <property type="match status" value="1"/>
</dbReference>
<feature type="domain" description="Mannose-6-phosphate isomerase type II C-terminal" evidence="2">
    <location>
        <begin position="31"/>
        <end position="134"/>
    </location>
</feature>
<dbReference type="GO" id="GO:0009298">
    <property type="term" value="P:GDP-mannose biosynthetic process"/>
    <property type="evidence" value="ECO:0007669"/>
    <property type="project" value="TreeGrafter"/>
</dbReference>
<keyword evidence="3" id="KW-0413">Isomerase</keyword>
<keyword evidence="4" id="KW-1185">Reference proteome</keyword>
<dbReference type="Proteomes" id="UP000035721">
    <property type="component" value="Unassembled WGS sequence"/>
</dbReference>